<dbReference type="EMBL" id="UYRU01047529">
    <property type="protein sequence ID" value="VDN09661.1"/>
    <property type="molecule type" value="Genomic_DNA"/>
</dbReference>
<name>A0A3P7LTX7_DIBLA</name>
<sequence length="189" mass="21711">MTFSGFNHKMPLFVDKILYQILSFRKPDENRFACLLAELEQRVNNFATLTTYEQADGHLASVIYDRVWTFSERQAALKELTYDGLVNFIPSFLSRIFIETLVYGNALPVEAQRYHDLILRYASELAGRRPPVAAIPCLSREIVLPYGKLAAVYCLRHLNSINPPYWVVPGKLEYTAIRIHKQTLARVST</sequence>
<protein>
    <recommendedName>
        <fullName evidence="2">Peptidase M16 middle/third domain-containing protein</fullName>
    </recommendedName>
</protein>
<dbReference type="Gene3D" id="3.30.830.10">
    <property type="entry name" value="Metalloenzyme, LuxS/M16 peptidase-like"/>
    <property type="match status" value="1"/>
</dbReference>
<accession>A0A3P7LTX7</accession>
<dbReference type="SUPFAM" id="SSF63411">
    <property type="entry name" value="LuxS/MPP-like metallohydrolase"/>
    <property type="match status" value="1"/>
</dbReference>
<dbReference type="Proteomes" id="UP000281553">
    <property type="component" value="Unassembled WGS sequence"/>
</dbReference>
<evidence type="ECO:0000259" key="2">
    <source>
        <dbReference type="Pfam" id="PF16187"/>
    </source>
</evidence>
<keyword evidence="1" id="KW-0479">Metal-binding</keyword>
<reference evidence="3 4" key="1">
    <citation type="submission" date="2018-11" db="EMBL/GenBank/DDBJ databases">
        <authorList>
            <consortium name="Pathogen Informatics"/>
        </authorList>
    </citation>
    <scope>NUCLEOTIDE SEQUENCE [LARGE SCALE GENOMIC DNA]</scope>
</reference>
<dbReference type="GO" id="GO:0005739">
    <property type="term" value="C:mitochondrion"/>
    <property type="evidence" value="ECO:0007669"/>
    <property type="project" value="TreeGrafter"/>
</dbReference>
<dbReference type="InterPro" id="IPR011249">
    <property type="entry name" value="Metalloenz_LuxS/M16"/>
</dbReference>
<dbReference type="OrthoDB" id="6255268at2759"/>
<dbReference type="GO" id="GO:0043171">
    <property type="term" value="P:peptide catabolic process"/>
    <property type="evidence" value="ECO:0007669"/>
    <property type="project" value="TreeGrafter"/>
</dbReference>
<dbReference type="AlphaFoldDB" id="A0A3P7LTX7"/>
<dbReference type="InterPro" id="IPR050626">
    <property type="entry name" value="Peptidase_M16"/>
</dbReference>
<dbReference type="Pfam" id="PF16187">
    <property type="entry name" value="Peptidase_M16_M"/>
    <property type="match status" value="1"/>
</dbReference>
<dbReference type="PANTHER" id="PTHR43690:SF18">
    <property type="entry name" value="INSULIN-DEGRADING ENZYME-RELATED"/>
    <property type="match status" value="1"/>
</dbReference>
<evidence type="ECO:0000256" key="1">
    <source>
        <dbReference type="ARBA" id="ARBA00022723"/>
    </source>
</evidence>
<dbReference type="GO" id="GO:0004222">
    <property type="term" value="F:metalloendopeptidase activity"/>
    <property type="evidence" value="ECO:0007669"/>
    <property type="project" value="TreeGrafter"/>
</dbReference>
<gene>
    <name evidence="3" type="ORF">DILT_LOCUS5492</name>
</gene>
<dbReference type="InterPro" id="IPR032632">
    <property type="entry name" value="Peptidase_M16_M"/>
</dbReference>
<dbReference type="GO" id="GO:0051603">
    <property type="term" value="P:proteolysis involved in protein catabolic process"/>
    <property type="evidence" value="ECO:0007669"/>
    <property type="project" value="TreeGrafter"/>
</dbReference>
<dbReference type="PANTHER" id="PTHR43690">
    <property type="entry name" value="NARDILYSIN"/>
    <property type="match status" value="1"/>
</dbReference>
<evidence type="ECO:0000313" key="3">
    <source>
        <dbReference type="EMBL" id="VDN09661.1"/>
    </source>
</evidence>
<dbReference type="GO" id="GO:0005829">
    <property type="term" value="C:cytosol"/>
    <property type="evidence" value="ECO:0007669"/>
    <property type="project" value="TreeGrafter"/>
</dbReference>
<proteinExistence type="predicted"/>
<evidence type="ECO:0000313" key="4">
    <source>
        <dbReference type="Proteomes" id="UP000281553"/>
    </source>
</evidence>
<organism evidence="3 4">
    <name type="scientific">Dibothriocephalus latus</name>
    <name type="common">Fish tapeworm</name>
    <name type="synonym">Diphyllobothrium latum</name>
    <dbReference type="NCBI Taxonomy" id="60516"/>
    <lineage>
        <taxon>Eukaryota</taxon>
        <taxon>Metazoa</taxon>
        <taxon>Spiralia</taxon>
        <taxon>Lophotrochozoa</taxon>
        <taxon>Platyhelminthes</taxon>
        <taxon>Cestoda</taxon>
        <taxon>Eucestoda</taxon>
        <taxon>Diphyllobothriidea</taxon>
        <taxon>Diphyllobothriidae</taxon>
        <taxon>Dibothriocephalus</taxon>
    </lineage>
</organism>
<keyword evidence="4" id="KW-1185">Reference proteome</keyword>
<dbReference type="GO" id="GO:0046872">
    <property type="term" value="F:metal ion binding"/>
    <property type="evidence" value="ECO:0007669"/>
    <property type="project" value="UniProtKB-KW"/>
</dbReference>
<feature type="domain" description="Peptidase M16 middle/third" evidence="2">
    <location>
        <begin position="2"/>
        <end position="73"/>
    </location>
</feature>